<evidence type="ECO:0000256" key="1">
    <source>
        <dbReference type="ARBA" id="ARBA00000983"/>
    </source>
</evidence>
<evidence type="ECO:0000256" key="3">
    <source>
        <dbReference type="ARBA" id="ARBA00001946"/>
    </source>
</evidence>
<dbReference type="Pfam" id="PF21315">
    <property type="entry name" value="FAN1_HTH"/>
    <property type="match status" value="1"/>
</dbReference>
<comment type="caution">
    <text evidence="12">The sequence shown here is derived from an EMBL/GenBank/DDBJ whole genome shotgun (WGS) entry which is preliminary data.</text>
</comment>
<protein>
    <recommendedName>
        <fullName evidence="5">phosphodiesterase I</fullName>
        <ecNumber evidence="5">3.1.4.1</ecNumber>
    </recommendedName>
</protein>
<dbReference type="EC" id="3.1.4.1" evidence="5"/>
<sequence length="568" mass="64472">MTPALTRHSAMPGTADLDNPLYYLENFETVVKWVREHHSDLLTSRETGLVDSLLALDQPARALVARMVMRTGDLFRLEKLNYPELGAPVVATAKALAHSGWVEDNPQLPLVEVFRLFTLAELRPGLAERISAAGLPTGAAKGLLKDTLIPLHPGSLPVHHWLPGLSSQVIRLNHMTLFDRLRLMFFGNLRQSWSDFVLVELGHQQYEQVPLSAESRAFDERDEVDRYLVMHRCRERLDEGEPPETVWQDVPPGNDNPWLEARRGRLLFELGKQAERGGNTDLALTAYQHSGHREARLRHLRLLERLKRHREAWTLAIAAGKESGVGSEEPGLERILSRLARKLGEAPPRPSPRPALTAFTIELDNPGGHPVEGLALQHLSEPHAPVAYVENTLINGLFGLLCWRALFAPVPGAFFHPFHTGPVDLHREDFVERRQALFDECLNTLISDNYKTRIRNTWHEKQGIASPFVIWPVLSEDLLNLALECIPARHLELMFRRLLDNLREHRSGFPDLIRFQPAHSDPDRRYEMIEVKGPGDRLQDHQTRWLEFCVSHGIPVSVCYVRWAGASE</sequence>
<dbReference type="EMBL" id="QFWX01000002">
    <property type="protein sequence ID" value="PXX92424.1"/>
    <property type="molecule type" value="Genomic_DNA"/>
</dbReference>
<dbReference type="GO" id="GO:0003676">
    <property type="term" value="F:nucleic acid binding"/>
    <property type="evidence" value="ECO:0007669"/>
    <property type="project" value="InterPro"/>
</dbReference>
<evidence type="ECO:0000256" key="8">
    <source>
        <dbReference type="ARBA" id="ARBA00022801"/>
    </source>
</evidence>
<dbReference type="InterPro" id="IPR011856">
    <property type="entry name" value="tRNA_endonuc-like_dom_sf"/>
</dbReference>
<dbReference type="Proteomes" id="UP000253987">
    <property type="component" value="Unassembled WGS sequence"/>
</dbReference>
<dbReference type="OrthoDB" id="9803913at2"/>
<evidence type="ECO:0000256" key="5">
    <source>
        <dbReference type="ARBA" id="ARBA00012029"/>
    </source>
</evidence>
<dbReference type="GO" id="GO:0004528">
    <property type="term" value="F:phosphodiesterase I activity"/>
    <property type="evidence" value="ECO:0007669"/>
    <property type="project" value="UniProtKB-EC"/>
</dbReference>
<comment type="similarity">
    <text evidence="4">Belongs to the FAN1 family.</text>
</comment>
<dbReference type="GO" id="GO:0036297">
    <property type="term" value="P:interstrand cross-link repair"/>
    <property type="evidence" value="ECO:0007669"/>
    <property type="project" value="InterPro"/>
</dbReference>
<dbReference type="SMART" id="SM00990">
    <property type="entry name" value="VRR_NUC"/>
    <property type="match status" value="1"/>
</dbReference>
<keyword evidence="9" id="KW-0460">Magnesium</keyword>
<dbReference type="AlphaFoldDB" id="A0A2V4A1J7"/>
<comment type="cofactor">
    <cofactor evidence="3">
        <name>Mg(2+)</name>
        <dbReference type="ChEBI" id="CHEBI:18420"/>
    </cofactor>
</comment>
<reference evidence="12 13" key="2">
    <citation type="submission" date="2018-06" db="EMBL/GenBank/DDBJ databases">
        <title>Marinobactersediminissp. nov, a moderately halophilic bacterium isolated from marine solar saltern.</title>
        <authorList>
            <person name="Zhang Y."/>
        </authorList>
    </citation>
    <scope>NUCLEOTIDE SEQUENCE [LARGE SCALE GENOMIC DNA]</scope>
    <source>
        <strain evidence="12 13">F01</strain>
    </source>
</reference>
<keyword evidence="6" id="KW-0540">Nuclease</keyword>
<keyword evidence="10" id="KW-0464">Manganese</keyword>
<dbReference type="InterPro" id="IPR014883">
    <property type="entry name" value="VRR_NUC"/>
</dbReference>
<accession>A0A2V4A1J7</accession>
<dbReference type="Pfam" id="PF08774">
    <property type="entry name" value="VRR_NUC"/>
    <property type="match status" value="1"/>
</dbReference>
<dbReference type="Gene3D" id="3.40.1350.10">
    <property type="match status" value="1"/>
</dbReference>
<evidence type="ECO:0000313" key="12">
    <source>
        <dbReference type="EMBL" id="PXX92424.1"/>
    </source>
</evidence>
<comment type="catalytic activity">
    <reaction evidence="1">
        <text>Hydrolytically removes 5'-nucleotides successively from the 3'-hydroxy termini of 3'-hydroxy-terminated oligonucleotides.</text>
        <dbReference type="EC" id="3.1.4.1"/>
    </reaction>
</comment>
<comment type="cofactor">
    <cofactor evidence="2">
        <name>Mn(2+)</name>
        <dbReference type="ChEBI" id="CHEBI:29035"/>
    </cofactor>
</comment>
<evidence type="ECO:0000259" key="11">
    <source>
        <dbReference type="SMART" id="SM00990"/>
    </source>
</evidence>
<keyword evidence="7" id="KW-0479">Metal-binding</keyword>
<dbReference type="InterPro" id="IPR049125">
    <property type="entry name" value="FAN1-like_WH"/>
</dbReference>
<name>A0A2V4A1J7_9GAMM</name>
<evidence type="ECO:0000256" key="10">
    <source>
        <dbReference type="ARBA" id="ARBA00023211"/>
    </source>
</evidence>
<dbReference type="InterPro" id="IPR033315">
    <property type="entry name" value="Fan1-like"/>
</dbReference>
<proteinExistence type="inferred from homology"/>
<dbReference type="GO" id="GO:0046872">
    <property type="term" value="F:metal ion binding"/>
    <property type="evidence" value="ECO:0007669"/>
    <property type="project" value="UniProtKB-KW"/>
</dbReference>
<organism evidence="12 13">
    <name type="scientific">Marinobacter vulgaris</name>
    <dbReference type="NCBI Taxonomy" id="1928331"/>
    <lineage>
        <taxon>Bacteria</taxon>
        <taxon>Pseudomonadati</taxon>
        <taxon>Pseudomonadota</taxon>
        <taxon>Gammaproteobacteria</taxon>
        <taxon>Pseudomonadales</taxon>
        <taxon>Marinobacteraceae</taxon>
        <taxon>Marinobacter</taxon>
    </lineage>
</organism>
<reference evidence="13" key="1">
    <citation type="submission" date="2018-05" db="EMBL/GenBank/DDBJ databases">
        <authorList>
            <person name="Lu D."/>
        </authorList>
    </citation>
    <scope>NUCLEOTIDE SEQUENCE [LARGE SCALE GENOMIC DNA]</scope>
    <source>
        <strain evidence="13">F01</strain>
    </source>
</reference>
<keyword evidence="13" id="KW-1185">Reference proteome</keyword>
<evidence type="ECO:0000256" key="4">
    <source>
        <dbReference type="ARBA" id="ARBA00005533"/>
    </source>
</evidence>
<evidence type="ECO:0000313" key="13">
    <source>
        <dbReference type="Proteomes" id="UP000253987"/>
    </source>
</evidence>
<evidence type="ECO:0000256" key="7">
    <source>
        <dbReference type="ARBA" id="ARBA00022723"/>
    </source>
</evidence>
<keyword evidence="8" id="KW-0378">Hydrolase</keyword>
<dbReference type="PANTHER" id="PTHR15749:SF4">
    <property type="entry name" value="FANCONI-ASSOCIATED NUCLEASE 1"/>
    <property type="match status" value="1"/>
</dbReference>
<feature type="domain" description="VRR-NUC" evidence="11">
    <location>
        <begin position="445"/>
        <end position="563"/>
    </location>
</feature>
<evidence type="ECO:0000256" key="2">
    <source>
        <dbReference type="ARBA" id="ARBA00001936"/>
    </source>
</evidence>
<evidence type="ECO:0000256" key="9">
    <source>
        <dbReference type="ARBA" id="ARBA00022842"/>
    </source>
</evidence>
<evidence type="ECO:0000256" key="6">
    <source>
        <dbReference type="ARBA" id="ARBA00022722"/>
    </source>
</evidence>
<dbReference type="PANTHER" id="PTHR15749">
    <property type="entry name" value="FANCONI-ASSOCIATED NUCLEASE 1"/>
    <property type="match status" value="1"/>
</dbReference>
<gene>
    <name evidence="12" type="ORF">DIT71_04295</name>
</gene>